<evidence type="ECO:0000256" key="2">
    <source>
        <dbReference type="ARBA" id="ARBA00022649"/>
    </source>
</evidence>
<keyword evidence="4" id="KW-1185">Reference proteome</keyword>
<dbReference type="SUPFAM" id="SSF143011">
    <property type="entry name" value="RelE-like"/>
    <property type="match status" value="1"/>
</dbReference>
<comment type="similarity">
    <text evidence="1">Belongs to the RelE toxin family.</text>
</comment>
<sequence>MSRVELARRARKEIIDLDWPLSDAVVEALGLLKREPEAGRLLRGRLRGLWSLRVGTYRIIYQLDNDERVVRVLAVRHRSIASTTDPR</sequence>
<accession>C7LZE1</accession>
<dbReference type="EMBL" id="CP001631">
    <property type="protein sequence ID" value="ACU54099.1"/>
    <property type="molecule type" value="Genomic_DNA"/>
</dbReference>
<protein>
    <submittedName>
        <fullName evidence="3">Plasmid stabilization system</fullName>
    </submittedName>
</protein>
<dbReference type="HOGENOM" id="CLU_155761_1_3_11"/>
<dbReference type="Pfam" id="PF05016">
    <property type="entry name" value="ParE_toxin"/>
    <property type="match status" value="1"/>
</dbReference>
<dbReference type="InterPro" id="IPR035093">
    <property type="entry name" value="RelE/ParE_toxin_dom_sf"/>
</dbReference>
<evidence type="ECO:0000256" key="1">
    <source>
        <dbReference type="ARBA" id="ARBA00006226"/>
    </source>
</evidence>
<reference evidence="3 4" key="1">
    <citation type="journal article" date="2009" name="Stand. Genomic Sci.">
        <title>Complete genome sequence of Acidimicrobium ferrooxidans type strain (ICP).</title>
        <authorList>
            <person name="Clum A."/>
            <person name="Nolan M."/>
            <person name="Lang E."/>
            <person name="Glavina Del Rio T."/>
            <person name="Tice H."/>
            <person name="Copeland A."/>
            <person name="Cheng J.F."/>
            <person name="Lucas S."/>
            <person name="Chen F."/>
            <person name="Bruce D."/>
            <person name="Goodwin L."/>
            <person name="Pitluck S."/>
            <person name="Ivanova N."/>
            <person name="Mavrommatis K."/>
            <person name="Mikhailova N."/>
            <person name="Pati A."/>
            <person name="Chen A."/>
            <person name="Palaniappan K."/>
            <person name="Goker M."/>
            <person name="Spring S."/>
            <person name="Land M."/>
            <person name="Hauser L."/>
            <person name="Chang Y.J."/>
            <person name="Jeffries C.C."/>
            <person name="Chain P."/>
            <person name="Bristow J."/>
            <person name="Eisen J.A."/>
            <person name="Markowitz V."/>
            <person name="Hugenholtz P."/>
            <person name="Kyrpides N.C."/>
            <person name="Klenk H.P."/>
            <person name="Lapidus A."/>
        </authorList>
    </citation>
    <scope>NUCLEOTIDE SEQUENCE [LARGE SCALE GENOMIC DNA]</scope>
    <source>
        <strain evidence="4">DSM 10331 / JCM 15462 / NBRC 103882 / ICP</strain>
    </source>
</reference>
<evidence type="ECO:0000313" key="3">
    <source>
        <dbReference type="EMBL" id="ACU54099.1"/>
    </source>
</evidence>
<dbReference type="KEGG" id="afo:Afer_1167"/>
<dbReference type="Proteomes" id="UP000000771">
    <property type="component" value="Chromosome"/>
</dbReference>
<dbReference type="PANTHER" id="PTHR35601">
    <property type="entry name" value="TOXIN RELE"/>
    <property type="match status" value="1"/>
</dbReference>
<dbReference type="OrthoDB" id="5326046at2"/>
<proteinExistence type="inferred from homology"/>
<dbReference type="AlphaFoldDB" id="C7LZE1"/>
<evidence type="ECO:0000313" key="4">
    <source>
        <dbReference type="Proteomes" id="UP000000771"/>
    </source>
</evidence>
<dbReference type="Gene3D" id="3.30.2310.20">
    <property type="entry name" value="RelE-like"/>
    <property type="match status" value="1"/>
</dbReference>
<gene>
    <name evidence="3" type="ordered locus">Afer_1167</name>
</gene>
<keyword evidence="2" id="KW-1277">Toxin-antitoxin system</keyword>
<dbReference type="RefSeq" id="WP_015798585.1">
    <property type="nucleotide sequence ID" value="NC_013124.1"/>
</dbReference>
<dbReference type="eggNOG" id="COG2026">
    <property type="taxonomic scope" value="Bacteria"/>
</dbReference>
<dbReference type="InterPro" id="IPR007712">
    <property type="entry name" value="RelE/ParE_toxin"/>
</dbReference>
<dbReference type="PANTHER" id="PTHR35601:SF1">
    <property type="entry name" value="TOXIN RELE"/>
    <property type="match status" value="1"/>
</dbReference>
<organism evidence="3 4">
    <name type="scientific">Acidimicrobium ferrooxidans (strain DSM 10331 / JCM 15462 / NBRC 103882 / ICP)</name>
    <dbReference type="NCBI Taxonomy" id="525909"/>
    <lineage>
        <taxon>Bacteria</taxon>
        <taxon>Bacillati</taxon>
        <taxon>Actinomycetota</taxon>
        <taxon>Acidimicrobiia</taxon>
        <taxon>Acidimicrobiales</taxon>
        <taxon>Acidimicrobiaceae</taxon>
        <taxon>Acidimicrobium</taxon>
    </lineage>
</organism>
<name>C7LZE1_ACIFD</name>